<reference evidence="7" key="1">
    <citation type="journal article" date="2016" name="Proc. Natl. Acad. Sci. U.S.A.">
        <title>Comparative genomics of biotechnologically important yeasts.</title>
        <authorList>
            <person name="Riley R."/>
            <person name="Haridas S."/>
            <person name="Wolfe K.H."/>
            <person name="Lopes M.R."/>
            <person name="Hittinger C.T."/>
            <person name="Goeker M."/>
            <person name="Salamov A.A."/>
            <person name="Wisecaver J.H."/>
            <person name="Long T.M."/>
            <person name="Calvey C.H."/>
            <person name="Aerts A.L."/>
            <person name="Barry K.W."/>
            <person name="Choi C."/>
            <person name="Clum A."/>
            <person name="Coughlan A.Y."/>
            <person name="Deshpande S."/>
            <person name="Douglass A.P."/>
            <person name="Hanson S.J."/>
            <person name="Klenk H.-P."/>
            <person name="LaButti K.M."/>
            <person name="Lapidus A."/>
            <person name="Lindquist E.A."/>
            <person name="Lipzen A.M."/>
            <person name="Meier-Kolthoff J.P."/>
            <person name="Ohm R.A."/>
            <person name="Otillar R.P."/>
            <person name="Pangilinan J.L."/>
            <person name="Peng Y."/>
            <person name="Rokas A."/>
            <person name="Rosa C.A."/>
            <person name="Scheuner C."/>
            <person name="Sibirny A.A."/>
            <person name="Slot J.C."/>
            <person name="Stielow J.B."/>
            <person name="Sun H."/>
            <person name="Kurtzman C.P."/>
            <person name="Blackwell M."/>
            <person name="Grigoriev I.V."/>
            <person name="Jeffries T.W."/>
        </authorList>
    </citation>
    <scope>NUCLEOTIDE SEQUENCE [LARGE SCALE GENOMIC DNA]</scope>
    <source>
        <strain evidence="7">NRRL Y-1626</strain>
    </source>
</reference>
<dbReference type="InterPro" id="IPR011009">
    <property type="entry name" value="Kinase-like_dom_sf"/>
</dbReference>
<evidence type="ECO:0000259" key="5">
    <source>
        <dbReference type="PROSITE" id="PS50011"/>
    </source>
</evidence>
<organism evidence="6 7">
    <name type="scientific">Hanseniaspora valbyensis NRRL Y-1626</name>
    <dbReference type="NCBI Taxonomy" id="766949"/>
    <lineage>
        <taxon>Eukaryota</taxon>
        <taxon>Fungi</taxon>
        <taxon>Dikarya</taxon>
        <taxon>Ascomycota</taxon>
        <taxon>Saccharomycotina</taxon>
        <taxon>Saccharomycetes</taxon>
        <taxon>Saccharomycodales</taxon>
        <taxon>Saccharomycodaceae</taxon>
        <taxon>Hanseniaspora</taxon>
    </lineage>
</organism>
<feature type="compositionally biased region" description="Low complexity" evidence="4">
    <location>
        <begin position="24"/>
        <end position="34"/>
    </location>
</feature>
<feature type="compositionally biased region" description="Low complexity" evidence="4">
    <location>
        <begin position="520"/>
        <end position="531"/>
    </location>
</feature>
<comment type="caution">
    <text evidence="6">The sequence shown here is derived from an EMBL/GenBank/DDBJ whole genome shotgun (WGS) entry which is preliminary data.</text>
</comment>
<feature type="region of interest" description="Disordered" evidence="4">
    <location>
        <begin position="473"/>
        <end position="505"/>
    </location>
</feature>
<feature type="compositionally biased region" description="Low complexity" evidence="4">
    <location>
        <begin position="121"/>
        <end position="143"/>
    </location>
</feature>
<feature type="region of interest" description="Disordered" evidence="4">
    <location>
        <begin position="418"/>
        <end position="460"/>
    </location>
</feature>
<sequence>MSSNTISNSDLPKTKSSLSELLKQQNNTQNSNSSIDEQANDNKNKPSNNNDTTQILEKRIPYEGSGSVSEEAEEESPISDAPVSVIETKMNNLGFNNNSLLSQSFINTNNAHTISFGSSVQNQDSLISSSSNTTVSRRNTNKSFSQKNFPSLSSSIPYSVPDQAPSYLNTNNNNSGSGNDTPPPGAISVAQSGSTSNNFDDGKSSNHGSLGSGSTSGSFVDLMPANVSQINSNVIRSPQVANVEARFVISKQKLHEKQMSNLSWTNENGFGASSTSSSAKKGSSNLFVNSGSSSSYKDNSKTINHSSSFNRKQTLSQGGNTSGLSTMISRTGSIGNILFNSKKDLSVSSSPKSTSPASSKLTSSLKNSNGPTSHSNDNQPSSAPSTSSGLRSVVDTETFSNHPDEPLHIPNRAKQASIFNPSRTPNSNAQSYNNNNGISVKTNMNGTAGSSSGSTPRSAKHNHSFVKFFKKTSSFSASPSSPHSAFSTANDRNQNQHTGSPSVSTFNTHAIVNQKQTTNGSAIASSSGGSSVDSLGKDTRYATSNERKPSESASSFSSSTFQGPSSLGQTDILYQASNPQVCTINNNSSGQSSTGANNTSGGTLQKKKLQAATLGLQEQALQHTSHLPFSKRYTRTGDQLGAGAGGSVSIVKRVVDKKQFAVKEFRAKYENEKKRDYIKKITGEYCIGTTLKHPNIIETVELVYENNRMLQVMEYCDFDLFAIVTSNKMTFQEICCCFKQILNGIEYLHSIGLAHRDLKLDNCVVDMNGIVKLIDFGAAVVFSYPLSNKLVTASGIVGSDPYLPPEVCIFSKYDPRPVDIWSVAMIFVCLTIKQFPWKIPKLKDSSFKLFCSGRDCDSLSQLVSRPADPPNYDQAVYTNADNGAAATESNNPSNPSDMKIGPQSLLHKLPEESRHIIGRMVELAPARRANIDEIMEDPFVKGIQMCYVDHDNNIVNHEDNHVHTIVDQSVAHIAGLEKNKKK</sequence>
<feature type="compositionally biased region" description="Polar residues" evidence="4">
    <location>
        <begin position="490"/>
        <end position="505"/>
    </location>
</feature>
<dbReference type="SUPFAM" id="SSF56112">
    <property type="entry name" value="Protein kinase-like (PK-like)"/>
    <property type="match status" value="1"/>
</dbReference>
<dbReference type="GO" id="GO:0005634">
    <property type="term" value="C:nucleus"/>
    <property type="evidence" value="ECO:0007669"/>
    <property type="project" value="TreeGrafter"/>
</dbReference>
<dbReference type="AlphaFoldDB" id="A0A1B7TDV8"/>
<dbReference type="EMBL" id="LXPE01000012">
    <property type="protein sequence ID" value="OBA26901.1"/>
    <property type="molecule type" value="Genomic_DNA"/>
</dbReference>
<feature type="compositionally biased region" description="Polar residues" evidence="4">
    <location>
        <begin position="189"/>
        <end position="199"/>
    </location>
</feature>
<feature type="compositionally biased region" description="Polar residues" evidence="4">
    <location>
        <begin position="144"/>
        <end position="157"/>
    </location>
</feature>
<feature type="compositionally biased region" description="Polar residues" evidence="4">
    <location>
        <begin position="1"/>
        <end position="23"/>
    </location>
</feature>
<dbReference type="Gene3D" id="1.10.510.10">
    <property type="entry name" value="Transferase(Phosphotransferase) domain 1"/>
    <property type="match status" value="1"/>
</dbReference>
<dbReference type="InterPro" id="IPR000719">
    <property type="entry name" value="Prot_kinase_dom"/>
</dbReference>
<feature type="compositionally biased region" description="Low complexity" evidence="4">
    <location>
        <begin position="551"/>
        <end position="566"/>
    </location>
</feature>
<feature type="region of interest" description="Disordered" evidence="4">
    <location>
        <begin position="517"/>
        <end position="568"/>
    </location>
</feature>
<feature type="region of interest" description="Disordered" evidence="4">
    <location>
        <begin position="269"/>
        <end position="327"/>
    </location>
</feature>
<feature type="compositionally biased region" description="Low complexity" evidence="4">
    <location>
        <begin position="205"/>
        <end position="215"/>
    </location>
</feature>
<keyword evidence="7" id="KW-1185">Reference proteome</keyword>
<evidence type="ECO:0000256" key="3">
    <source>
        <dbReference type="PROSITE-ProRule" id="PRU10141"/>
    </source>
</evidence>
<dbReference type="PANTHER" id="PTHR24346:SF51">
    <property type="entry name" value="PAS DOMAIN-CONTAINING SERINE_THREONINE-PROTEIN KINASE"/>
    <property type="match status" value="1"/>
</dbReference>
<evidence type="ECO:0000256" key="2">
    <source>
        <dbReference type="ARBA" id="ARBA00022840"/>
    </source>
</evidence>
<feature type="binding site" evidence="3">
    <location>
        <position position="663"/>
    </location>
    <ligand>
        <name>ATP</name>
        <dbReference type="ChEBI" id="CHEBI:30616"/>
    </ligand>
</feature>
<feature type="region of interest" description="Disordered" evidence="4">
    <location>
        <begin position="1"/>
        <end position="81"/>
    </location>
</feature>
<feature type="compositionally biased region" description="Low complexity" evidence="4">
    <location>
        <begin position="271"/>
        <end position="295"/>
    </location>
</feature>
<dbReference type="InterPro" id="IPR017441">
    <property type="entry name" value="Protein_kinase_ATP_BS"/>
</dbReference>
<dbReference type="GO" id="GO:0005524">
    <property type="term" value="F:ATP binding"/>
    <property type="evidence" value="ECO:0007669"/>
    <property type="project" value="UniProtKB-UniRule"/>
</dbReference>
<dbReference type="PROSITE" id="PS00107">
    <property type="entry name" value="PROTEIN_KINASE_ATP"/>
    <property type="match status" value="1"/>
</dbReference>
<keyword evidence="1 3" id="KW-0547">Nucleotide-binding</keyword>
<feature type="compositionally biased region" description="Polar residues" evidence="4">
    <location>
        <begin position="301"/>
        <end position="327"/>
    </location>
</feature>
<dbReference type="GO" id="GO:0004674">
    <property type="term" value="F:protein serine/threonine kinase activity"/>
    <property type="evidence" value="ECO:0007669"/>
    <property type="project" value="TreeGrafter"/>
</dbReference>
<feature type="compositionally biased region" description="Low complexity" evidence="4">
    <location>
        <begin position="473"/>
        <end position="489"/>
    </location>
</feature>
<dbReference type="GO" id="GO:0035556">
    <property type="term" value="P:intracellular signal transduction"/>
    <property type="evidence" value="ECO:0007669"/>
    <property type="project" value="TreeGrafter"/>
</dbReference>
<feature type="region of interest" description="Disordered" evidence="4">
    <location>
        <begin position="584"/>
        <end position="603"/>
    </location>
</feature>
<feature type="compositionally biased region" description="Low complexity" evidence="4">
    <location>
        <begin position="426"/>
        <end position="439"/>
    </location>
</feature>
<evidence type="ECO:0000313" key="7">
    <source>
        <dbReference type="Proteomes" id="UP000092321"/>
    </source>
</evidence>
<dbReference type="PROSITE" id="PS00108">
    <property type="entry name" value="PROTEIN_KINASE_ST"/>
    <property type="match status" value="1"/>
</dbReference>
<evidence type="ECO:0000256" key="4">
    <source>
        <dbReference type="SAM" id="MobiDB-lite"/>
    </source>
</evidence>
<keyword evidence="2 3" id="KW-0067">ATP-binding</keyword>
<feature type="compositionally biased region" description="Basic and acidic residues" evidence="4">
    <location>
        <begin position="535"/>
        <end position="550"/>
    </location>
</feature>
<feature type="compositionally biased region" description="Polar residues" evidence="4">
    <location>
        <begin position="440"/>
        <end position="457"/>
    </location>
</feature>
<dbReference type="PROSITE" id="PS50011">
    <property type="entry name" value="PROTEIN_KINASE_DOM"/>
    <property type="match status" value="1"/>
</dbReference>
<evidence type="ECO:0000256" key="1">
    <source>
        <dbReference type="ARBA" id="ARBA00022741"/>
    </source>
</evidence>
<dbReference type="GO" id="GO:0005829">
    <property type="term" value="C:cytosol"/>
    <property type="evidence" value="ECO:0007669"/>
    <property type="project" value="TreeGrafter"/>
</dbReference>
<feature type="compositionally biased region" description="Low complexity" evidence="4">
    <location>
        <begin position="346"/>
        <end position="369"/>
    </location>
</feature>
<accession>A0A1B7TDV8</accession>
<feature type="domain" description="Protein kinase" evidence="5">
    <location>
        <begin position="634"/>
        <end position="940"/>
    </location>
</feature>
<dbReference type="Gene3D" id="3.30.200.20">
    <property type="entry name" value="Phosphorylase Kinase, domain 1"/>
    <property type="match status" value="1"/>
</dbReference>
<feature type="region of interest" description="Disordered" evidence="4">
    <location>
        <begin position="344"/>
        <end position="392"/>
    </location>
</feature>
<dbReference type="PANTHER" id="PTHR24346">
    <property type="entry name" value="MAP/MICROTUBULE AFFINITY-REGULATING KINASE"/>
    <property type="match status" value="1"/>
</dbReference>
<feature type="region of interest" description="Disordered" evidence="4">
    <location>
        <begin position="121"/>
        <end position="215"/>
    </location>
</feature>
<protein>
    <submittedName>
        <fullName evidence="6">Pkinase-domain-containing protein</fullName>
    </submittedName>
</protein>
<dbReference type="Pfam" id="PF00069">
    <property type="entry name" value="Pkinase"/>
    <property type="match status" value="1"/>
</dbReference>
<dbReference type="OrthoDB" id="6513151at2759"/>
<name>A0A1B7TDV8_9ASCO</name>
<evidence type="ECO:0000313" key="6">
    <source>
        <dbReference type="EMBL" id="OBA26901.1"/>
    </source>
</evidence>
<keyword evidence="6" id="KW-0808">Transferase</keyword>
<dbReference type="GO" id="GO:0045719">
    <property type="term" value="P:negative regulation of glycogen biosynthetic process"/>
    <property type="evidence" value="ECO:0007669"/>
    <property type="project" value="TreeGrafter"/>
</dbReference>
<dbReference type="Proteomes" id="UP000092321">
    <property type="component" value="Unassembled WGS sequence"/>
</dbReference>
<proteinExistence type="predicted"/>
<keyword evidence="6" id="KW-0418">Kinase</keyword>
<dbReference type="InterPro" id="IPR008271">
    <property type="entry name" value="Ser/Thr_kinase_AS"/>
</dbReference>
<feature type="compositionally biased region" description="Polar residues" evidence="4">
    <location>
        <begin position="370"/>
        <end position="392"/>
    </location>
</feature>
<gene>
    <name evidence="6" type="ORF">HANVADRAFT_52689</name>
</gene>
<dbReference type="SMART" id="SM00220">
    <property type="entry name" value="S_TKc"/>
    <property type="match status" value="1"/>
</dbReference>
<feature type="compositionally biased region" description="Low complexity" evidence="4">
    <location>
        <begin position="169"/>
        <end position="180"/>
    </location>
</feature>
<dbReference type="FunFam" id="1.10.510.10:FF:000919">
    <property type="entry name" value="NPR1p Protein kinase"/>
    <property type="match status" value="1"/>
</dbReference>